<accession>A0ABR3XWV0</accession>
<reference evidence="1 2" key="1">
    <citation type="journal article" date="2024" name="IMA Fungus">
        <title>IMA Genome - F19 : A genome assembly and annotation guide to empower mycologists, including annotated draft genome sequences of Ceratocystis pirilliformis, Diaporthe australafricana, Fusarium ophioides, Paecilomyces lecythidis, and Sporothrix stenoceras.</title>
        <authorList>
            <person name="Aylward J."/>
            <person name="Wilson A.M."/>
            <person name="Visagie C.M."/>
            <person name="Spraker J."/>
            <person name="Barnes I."/>
            <person name="Buitendag C."/>
            <person name="Ceriani C."/>
            <person name="Del Mar Angel L."/>
            <person name="du Plessis D."/>
            <person name="Fuchs T."/>
            <person name="Gasser K."/>
            <person name="Kramer D."/>
            <person name="Li W."/>
            <person name="Munsamy K."/>
            <person name="Piso A."/>
            <person name="Price J.L."/>
            <person name="Sonnekus B."/>
            <person name="Thomas C."/>
            <person name="van der Nest A."/>
            <person name="van Dijk A."/>
            <person name="van Heerden A."/>
            <person name="van Vuuren N."/>
            <person name="Yilmaz N."/>
            <person name="Duong T.A."/>
            <person name="van der Merwe N.A."/>
            <person name="Wingfield M.J."/>
            <person name="Wingfield B.D."/>
        </authorList>
    </citation>
    <scope>NUCLEOTIDE SEQUENCE [LARGE SCALE GENOMIC DNA]</scope>
    <source>
        <strain evidence="1 2">CMW 18300</strain>
    </source>
</reference>
<dbReference type="Proteomes" id="UP001583177">
    <property type="component" value="Unassembled WGS sequence"/>
</dbReference>
<dbReference type="EMBL" id="JAWRVE010000008">
    <property type="protein sequence ID" value="KAL1880078.1"/>
    <property type="molecule type" value="Genomic_DNA"/>
</dbReference>
<comment type="caution">
    <text evidence="1">The sequence shown here is derived from an EMBL/GenBank/DDBJ whole genome shotgun (WGS) entry which is preliminary data.</text>
</comment>
<sequence>MTRPVPCMTVTIASEYNWFHGYVRRGIHVGTVNHVLELHDADAWWNSGASVEVPQGVGLARNAYFDPTASTAYAVDGRNHRWTERVAEALLRDVREPVEPIMGYGDTELLWDRIHAWRRMLLPRAAELYGRDSPQFRLVWDRAGRRRSILDAHTNRAISRGALPKWSHIRSRIALADKPFEDQVVWRSVFSS</sequence>
<evidence type="ECO:0000313" key="1">
    <source>
        <dbReference type="EMBL" id="KAL1880078.1"/>
    </source>
</evidence>
<organism evidence="1 2">
    <name type="scientific">Diaporthe australafricana</name>
    <dbReference type="NCBI Taxonomy" id="127596"/>
    <lineage>
        <taxon>Eukaryota</taxon>
        <taxon>Fungi</taxon>
        <taxon>Dikarya</taxon>
        <taxon>Ascomycota</taxon>
        <taxon>Pezizomycotina</taxon>
        <taxon>Sordariomycetes</taxon>
        <taxon>Sordariomycetidae</taxon>
        <taxon>Diaporthales</taxon>
        <taxon>Diaporthaceae</taxon>
        <taxon>Diaporthe</taxon>
    </lineage>
</organism>
<protein>
    <submittedName>
        <fullName evidence="1">Uncharacterized protein</fullName>
    </submittedName>
</protein>
<name>A0ABR3XWV0_9PEZI</name>
<proteinExistence type="predicted"/>
<gene>
    <name evidence="1" type="ORF">Daus18300_001441</name>
</gene>
<keyword evidence="2" id="KW-1185">Reference proteome</keyword>
<evidence type="ECO:0000313" key="2">
    <source>
        <dbReference type="Proteomes" id="UP001583177"/>
    </source>
</evidence>